<keyword evidence="1" id="KW-0805">Transcription regulation</keyword>
<dbReference type="InterPro" id="IPR000843">
    <property type="entry name" value="HTH_LacI"/>
</dbReference>
<dbReference type="SMART" id="SM00354">
    <property type="entry name" value="HTH_LACI"/>
    <property type="match status" value="1"/>
</dbReference>
<dbReference type="Pfam" id="PF00356">
    <property type="entry name" value="LacI"/>
    <property type="match status" value="1"/>
</dbReference>
<keyword evidence="3" id="KW-0804">Transcription</keyword>
<dbReference type="InterPro" id="IPR010982">
    <property type="entry name" value="Lambda_DNA-bd_dom_sf"/>
</dbReference>
<evidence type="ECO:0000256" key="3">
    <source>
        <dbReference type="ARBA" id="ARBA00023163"/>
    </source>
</evidence>
<keyword evidence="7" id="KW-1185">Reference proteome</keyword>
<dbReference type="PANTHER" id="PTHR30146:SF109">
    <property type="entry name" value="HTH-TYPE TRANSCRIPTIONAL REGULATOR GALS"/>
    <property type="match status" value="1"/>
</dbReference>
<organism evidence="6 7">
    <name type="scientific">Geochorda subterranea</name>
    <dbReference type="NCBI Taxonomy" id="3109564"/>
    <lineage>
        <taxon>Bacteria</taxon>
        <taxon>Bacillati</taxon>
        <taxon>Bacillota</taxon>
        <taxon>Limnochordia</taxon>
        <taxon>Limnochordales</taxon>
        <taxon>Geochordaceae</taxon>
        <taxon>Geochorda</taxon>
    </lineage>
</organism>
<evidence type="ECO:0000313" key="7">
    <source>
        <dbReference type="Proteomes" id="UP001333102"/>
    </source>
</evidence>
<dbReference type="Pfam" id="PF13377">
    <property type="entry name" value="Peripla_BP_3"/>
    <property type="match status" value="1"/>
</dbReference>
<accession>A0ABZ1BSR2</accession>
<dbReference type="InterPro" id="IPR028082">
    <property type="entry name" value="Peripla_BP_I"/>
</dbReference>
<name>A0ABZ1BSR2_9FIRM</name>
<proteinExistence type="predicted"/>
<dbReference type="SUPFAM" id="SSF53822">
    <property type="entry name" value="Periplasmic binding protein-like I"/>
    <property type="match status" value="1"/>
</dbReference>
<gene>
    <name evidence="6" type="ORF">VLY81_04870</name>
</gene>
<evidence type="ECO:0000256" key="2">
    <source>
        <dbReference type="ARBA" id="ARBA00023125"/>
    </source>
</evidence>
<dbReference type="PANTHER" id="PTHR30146">
    <property type="entry name" value="LACI-RELATED TRANSCRIPTIONAL REPRESSOR"/>
    <property type="match status" value="1"/>
</dbReference>
<keyword evidence="2 6" id="KW-0238">DNA-binding</keyword>
<evidence type="ECO:0000256" key="4">
    <source>
        <dbReference type="SAM" id="MobiDB-lite"/>
    </source>
</evidence>
<evidence type="ECO:0000313" key="6">
    <source>
        <dbReference type="EMBL" id="WRP15500.1"/>
    </source>
</evidence>
<dbReference type="GO" id="GO:0003677">
    <property type="term" value="F:DNA binding"/>
    <property type="evidence" value="ECO:0007669"/>
    <property type="project" value="UniProtKB-KW"/>
</dbReference>
<dbReference type="CDD" id="cd06294">
    <property type="entry name" value="PBP1_MalR-like"/>
    <property type="match status" value="1"/>
</dbReference>
<dbReference type="RefSeq" id="WP_324669905.1">
    <property type="nucleotide sequence ID" value="NZ_CP141614.1"/>
</dbReference>
<dbReference type="CDD" id="cd01392">
    <property type="entry name" value="HTH_LacI"/>
    <property type="match status" value="1"/>
</dbReference>
<evidence type="ECO:0000256" key="1">
    <source>
        <dbReference type="ARBA" id="ARBA00023015"/>
    </source>
</evidence>
<dbReference type="PROSITE" id="PS50932">
    <property type="entry name" value="HTH_LACI_2"/>
    <property type="match status" value="1"/>
</dbReference>
<dbReference type="InterPro" id="IPR046335">
    <property type="entry name" value="LacI/GalR-like_sensor"/>
</dbReference>
<feature type="region of interest" description="Disordered" evidence="4">
    <location>
        <begin position="1"/>
        <end position="22"/>
    </location>
</feature>
<dbReference type="SUPFAM" id="SSF47413">
    <property type="entry name" value="lambda repressor-like DNA-binding domains"/>
    <property type="match status" value="1"/>
</dbReference>
<dbReference type="Gene3D" id="1.10.260.40">
    <property type="entry name" value="lambda repressor-like DNA-binding domains"/>
    <property type="match status" value="1"/>
</dbReference>
<dbReference type="EMBL" id="CP141614">
    <property type="protein sequence ID" value="WRP15500.1"/>
    <property type="molecule type" value="Genomic_DNA"/>
</dbReference>
<dbReference type="Gene3D" id="3.40.50.2300">
    <property type="match status" value="2"/>
</dbReference>
<dbReference type="Proteomes" id="UP001333102">
    <property type="component" value="Chromosome"/>
</dbReference>
<feature type="domain" description="HTH lacI-type" evidence="5">
    <location>
        <begin position="29"/>
        <end position="83"/>
    </location>
</feature>
<sequence length="370" mass="40004">MSTSGRASARRRGQASATGSRAFASEGRVTIRDVARLAQVSPSTVSRAMAGNPRISEATRARVLEAMERLGYRPNAIARSLVTRTSRTLGIVLYRPADEAFAHPFFAEALRGVASVAQANGYSLLVTTAETYEMEAQQCLAMLEERRADGAVLLASRSSDPLVASLLQRQHPFVVLGRVPDRRSVYWVNNDNFQAAAMVVLHLLQLGHRELAVVGGRPELVVTQDRLEGVTSTLQEAGLGLAPERIALGDFTWEHGYRETSRLLAQGRPPTAIVAMDDVLAAGVIRAARERGLEIPRDLSVVGFNDDPMAQLLTPPLTTVRIPARELGEAAARQLIDRLDGRIPPVRHVVLPVELVVRGTTGPPPARGVS</sequence>
<evidence type="ECO:0000259" key="5">
    <source>
        <dbReference type="PROSITE" id="PS50932"/>
    </source>
</evidence>
<reference evidence="7" key="1">
    <citation type="submission" date="2023-12" db="EMBL/GenBank/DDBJ databases">
        <title>Novel isolates from deep terrestrial aquifers shed light on the physiology and ecology of the class Limnochordia.</title>
        <authorList>
            <person name="Karnachuk O.V."/>
            <person name="Lukina A.P."/>
            <person name="Avakyan M.R."/>
            <person name="Kadnikov V."/>
            <person name="Begmatov S."/>
            <person name="Beletsky A.V."/>
            <person name="Mardanov A.V."/>
            <person name="Ravin N.V."/>
        </authorList>
    </citation>
    <scope>NUCLEOTIDE SEQUENCE [LARGE SCALE GENOMIC DNA]</scope>
    <source>
        <strain evidence="7">LN</strain>
    </source>
</reference>
<protein>
    <submittedName>
        <fullName evidence="6">LacI family DNA-binding transcriptional regulator</fullName>
    </submittedName>
</protein>
<dbReference type="PROSITE" id="PS00356">
    <property type="entry name" value="HTH_LACI_1"/>
    <property type="match status" value="1"/>
</dbReference>